<dbReference type="InterPro" id="IPR011051">
    <property type="entry name" value="RmlC_Cupin_sf"/>
</dbReference>
<sequence>MLTQDILVRRPDGFQFGYNHITEIGKEKLPTGMTFGVIKLRAGESYNLTSDLESAYLLMTGRIRFSYDDQQYDAERTCYYSEVPIVLHCTPNTVAKVDAKTHCEIMVIQTANDKRFISQVFDASNMLESDKRGKGLLGDSSYRLVRTVFDKRNRKESNLVVGEIITFPGHWSSSPSHTHPHPEIYHYRFSEPQGYGIGENGEDIIRIRHYDTMIITDDVEHAHSTAPGYCLYTLWFIRHLSGNPYIVPTFKPEHSWAKEESANARVWKLCEGKSNEHN</sequence>
<dbReference type="EMBL" id="JAKIKS010000145">
    <property type="protein sequence ID" value="MCL1127316.1"/>
    <property type="molecule type" value="Genomic_DNA"/>
</dbReference>
<evidence type="ECO:0000313" key="2">
    <source>
        <dbReference type="EMBL" id="MCL1127316.1"/>
    </source>
</evidence>
<dbReference type="SUPFAM" id="SSF51182">
    <property type="entry name" value="RmlC-like cupins"/>
    <property type="match status" value="1"/>
</dbReference>
<reference evidence="2 3" key="1">
    <citation type="submission" date="2022-01" db="EMBL/GenBank/DDBJ databases">
        <title>Whole genome-based taxonomy of the Shewanellaceae.</title>
        <authorList>
            <person name="Martin-Rodriguez A.J."/>
        </authorList>
    </citation>
    <scope>NUCLEOTIDE SEQUENCE [LARGE SCALE GENOMIC DNA]</scope>
    <source>
        <strain evidence="2 3">DSM 17177</strain>
    </source>
</reference>
<organism evidence="2 3">
    <name type="scientific">Shewanella surugensis</name>
    <dbReference type="NCBI Taxonomy" id="212020"/>
    <lineage>
        <taxon>Bacteria</taxon>
        <taxon>Pseudomonadati</taxon>
        <taxon>Pseudomonadota</taxon>
        <taxon>Gammaproteobacteria</taxon>
        <taxon>Alteromonadales</taxon>
        <taxon>Shewanellaceae</taxon>
        <taxon>Shewanella</taxon>
    </lineage>
</organism>
<dbReference type="InterPro" id="IPR021120">
    <property type="entry name" value="KduI/IolB_isomerase"/>
</dbReference>
<dbReference type="PANTHER" id="PTHR39193">
    <property type="entry name" value="5-DEOXY-GLUCURONATE ISOMERASE"/>
    <property type="match status" value="1"/>
</dbReference>
<name>A0ABT0LHZ7_9GAMM</name>
<dbReference type="InterPro" id="IPR014710">
    <property type="entry name" value="RmlC-like_jellyroll"/>
</dbReference>
<accession>A0ABT0LHZ7</accession>
<dbReference type="Gene3D" id="2.60.120.10">
    <property type="entry name" value="Jelly Rolls"/>
    <property type="match status" value="2"/>
</dbReference>
<dbReference type="Pfam" id="PF04962">
    <property type="entry name" value="KduI"/>
    <property type="match status" value="1"/>
</dbReference>
<dbReference type="InterPro" id="IPR024203">
    <property type="entry name" value="Deoxy-glucuronate_isom_IolB"/>
</dbReference>
<evidence type="ECO:0000313" key="3">
    <source>
        <dbReference type="Proteomes" id="UP001203423"/>
    </source>
</evidence>
<protein>
    <submittedName>
        <fullName evidence="2">5-deoxy-glucuronate isomerase</fullName>
    </submittedName>
</protein>
<evidence type="ECO:0000256" key="1">
    <source>
        <dbReference type="ARBA" id="ARBA00023235"/>
    </source>
</evidence>
<proteinExistence type="predicted"/>
<dbReference type="Proteomes" id="UP001203423">
    <property type="component" value="Unassembled WGS sequence"/>
</dbReference>
<dbReference type="RefSeq" id="WP_248942710.1">
    <property type="nucleotide sequence ID" value="NZ_JAKIKS010000145.1"/>
</dbReference>
<dbReference type="PANTHER" id="PTHR39193:SF1">
    <property type="entry name" value="5-DEOXY-GLUCURONATE ISOMERASE"/>
    <property type="match status" value="1"/>
</dbReference>
<dbReference type="GO" id="GO:0016853">
    <property type="term" value="F:isomerase activity"/>
    <property type="evidence" value="ECO:0007669"/>
    <property type="project" value="UniProtKB-KW"/>
</dbReference>
<keyword evidence="1 2" id="KW-0413">Isomerase</keyword>
<comment type="caution">
    <text evidence="2">The sequence shown here is derived from an EMBL/GenBank/DDBJ whole genome shotgun (WGS) entry which is preliminary data.</text>
</comment>
<gene>
    <name evidence="2" type="ORF">L2764_23275</name>
</gene>
<keyword evidence="3" id="KW-1185">Reference proteome</keyword>